<evidence type="ECO:0000256" key="1">
    <source>
        <dbReference type="SAM" id="Phobius"/>
    </source>
</evidence>
<name>A0A4R5DLC0_9ACTN</name>
<gene>
    <name evidence="2" type="ORF">E1269_02660</name>
</gene>
<accession>A0A4R5DLC0</accession>
<dbReference type="Proteomes" id="UP000294739">
    <property type="component" value="Unassembled WGS sequence"/>
</dbReference>
<feature type="transmembrane region" description="Helical" evidence="1">
    <location>
        <begin position="49"/>
        <end position="68"/>
    </location>
</feature>
<comment type="caution">
    <text evidence="2">The sequence shown here is derived from an EMBL/GenBank/DDBJ whole genome shotgun (WGS) entry which is preliminary data.</text>
</comment>
<protein>
    <submittedName>
        <fullName evidence="2">Uncharacterized protein</fullName>
    </submittedName>
</protein>
<proteinExistence type="predicted"/>
<keyword evidence="1" id="KW-0812">Transmembrane</keyword>
<dbReference type="AlphaFoldDB" id="A0A4R5DLC0"/>
<sequence>MMESKSPVPVRRRRRDASAPARAATAAVGLLCAVAGGVAAGGPGVVGGVLATVLVVAFFWSGLMPLALTERLSRGPLAAVGLLLLTYWVRLAAVLLTLYVAAELDVVDRRWTGMTLVACTLAFTVVYAVLTIRANAGSRPVARPSAPPPAHDGP</sequence>
<evidence type="ECO:0000313" key="2">
    <source>
        <dbReference type="EMBL" id="TDE15026.1"/>
    </source>
</evidence>
<reference evidence="2 3" key="1">
    <citation type="submission" date="2019-03" db="EMBL/GenBank/DDBJ databases">
        <title>Draft genome sequences of novel Actinobacteria.</title>
        <authorList>
            <person name="Sahin N."/>
            <person name="Ay H."/>
            <person name="Saygin H."/>
        </authorList>
    </citation>
    <scope>NUCLEOTIDE SEQUENCE [LARGE SCALE GENOMIC DNA]</scope>
    <source>
        <strain evidence="2 3">5K138</strain>
    </source>
</reference>
<keyword evidence="1" id="KW-0472">Membrane</keyword>
<feature type="transmembrane region" description="Helical" evidence="1">
    <location>
        <begin position="111"/>
        <end position="130"/>
    </location>
</feature>
<organism evidence="2 3">
    <name type="scientific">Jiangella asiatica</name>
    <dbReference type="NCBI Taxonomy" id="2530372"/>
    <lineage>
        <taxon>Bacteria</taxon>
        <taxon>Bacillati</taxon>
        <taxon>Actinomycetota</taxon>
        <taxon>Actinomycetes</taxon>
        <taxon>Jiangellales</taxon>
        <taxon>Jiangellaceae</taxon>
        <taxon>Jiangella</taxon>
    </lineage>
</organism>
<evidence type="ECO:0000313" key="3">
    <source>
        <dbReference type="Proteomes" id="UP000294739"/>
    </source>
</evidence>
<dbReference type="OrthoDB" id="5194075at2"/>
<dbReference type="EMBL" id="SMKZ01000002">
    <property type="protein sequence ID" value="TDE15026.1"/>
    <property type="molecule type" value="Genomic_DNA"/>
</dbReference>
<dbReference type="RefSeq" id="WP_131890793.1">
    <property type="nucleotide sequence ID" value="NZ_SMKZ01000002.1"/>
</dbReference>
<dbReference type="InParanoid" id="A0A4R5DLC0"/>
<keyword evidence="1" id="KW-1133">Transmembrane helix</keyword>
<feature type="transmembrane region" description="Helical" evidence="1">
    <location>
        <begin position="80"/>
        <end position="99"/>
    </location>
</feature>
<keyword evidence="3" id="KW-1185">Reference proteome</keyword>